<organism evidence="2 3">
    <name type="scientific">Dioszegia hungarica</name>
    <dbReference type="NCBI Taxonomy" id="4972"/>
    <lineage>
        <taxon>Eukaryota</taxon>
        <taxon>Fungi</taxon>
        <taxon>Dikarya</taxon>
        <taxon>Basidiomycota</taxon>
        <taxon>Agaricomycotina</taxon>
        <taxon>Tremellomycetes</taxon>
        <taxon>Tremellales</taxon>
        <taxon>Bulleribasidiaceae</taxon>
        <taxon>Dioszegia</taxon>
    </lineage>
</organism>
<evidence type="ECO:0000256" key="1">
    <source>
        <dbReference type="SAM" id="MobiDB-lite"/>
    </source>
</evidence>
<dbReference type="Proteomes" id="UP001164286">
    <property type="component" value="Unassembled WGS sequence"/>
</dbReference>
<name>A0AA38H6U2_9TREE</name>
<sequence>MPREGSPTSRATVSLCALEQTSLRMYMPSLMTSACTSTTASSQPQPHGNGAVAAAAKTARQREEAYEGGGAPCVEGWTSWRGLVRAWYGLGTGLKVWASLGMGTARIRSAAVSGLSE</sequence>
<accession>A0AA38H6U2</accession>
<dbReference type="PROSITE" id="PS51257">
    <property type="entry name" value="PROKAR_LIPOPROTEIN"/>
    <property type="match status" value="1"/>
</dbReference>
<dbReference type="EMBL" id="JAKWFO010000010">
    <property type="protein sequence ID" value="KAI9633369.1"/>
    <property type="molecule type" value="Genomic_DNA"/>
</dbReference>
<proteinExistence type="predicted"/>
<reference evidence="2" key="1">
    <citation type="journal article" date="2022" name="G3 (Bethesda)">
        <title>High quality genome of the basidiomycete yeast Dioszegia hungarica PDD-24b-2 isolated from cloud water.</title>
        <authorList>
            <person name="Jarrige D."/>
            <person name="Haridas S."/>
            <person name="Bleykasten-Grosshans C."/>
            <person name="Joly M."/>
            <person name="Nadalig T."/>
            <person name="Sancelme M."/>
            <person name="Vuilleumier S."/>
            <person name="Grigoriev I.V."/>
            <person name="Amato P."/>
            <person name="Bringel F."/>
        </authorList>
    </citation>
    <scope>NUCLEOTIDE SEQUENCE</scope>
    <source>
        <strain evidence="2">PDD-24b-2</strain>
    </source>
</reference>
<feature type="region of interest" description="Disordered" evidence="1">
    <location>
        <begin position="36"/>
        <end position="56"/>
    </location>
</feature>
<comment type="caution">
    <text evidence="2">The sequence shown here is derived from an EMBL/GenBank/DDBJ whole genome shotgun (WGS) entry which is preliminary data.</text>
</comment>
<evidence type="ECO:0000313" key="2">
    <source>
        <dbReference type="EMBL" id="KAI9633369.1"/>
    </source>
</evidence>
<dbReference type="RefSeq" id="XP_052943146.1">
    <property type="nucleotide sequence ID" value="XM_053087682.1"/>
</dbReference>
<protein>
    <submittedName>
        <fullName evidence="2">Uncharacterized protein</fullName>
    </submittedName>
</protein>
<keyword evidence="3" id="KW-1185">Reference proteome</keyword>
<evidence type="ECO:0000313" key="3">
    <source>
        <dbReference type="Proteomes" id="UP001164286"/>
    </source>
</evidence>
<dbReference type="GeneID" id="77726887"/>
<dbReference type="AlphaFoldDB" id="A0AA38H6U2"/>
<gene>
    <name evidence="2" type="ORF">MKK02DRAFT_28999</name>
</gene>